<protein>
    <recommendedName>
        <fullName evidence="1">REJ domain-containing protein</fullName>
    </recommendedName>
</protein>
<sequence>MHRRRLLPIMLIGASLLWKRSLQLSGDETTS</sequence>
<organism evidence="2 3">
    <name type="scientific">Actinacidiphila glaucinigra</name>
    <dbReference type="NCBI Taxonomy" id="235986"/>
    <lineage>
        <taxon>Bacteria</taxon>
        <taxon>Bacillati</taxon>
        <taxon>Actinomycetota</taxon>
        <taxon>Actinomycetes</taxon>
        <taxon>Kitasatosporales</taxon>
        <taxon>Streptomycetaceae</taxon>
        <taxon>Actinacidiphila</taxon>
    </lineage>
</organism>
<dbReference type="EMBL" id="FZOF01000027">
    <property type="protein sequence ID" value="SNT45811.1"/>
    <property type="molecule type" value="Genomic_DNA"/>
</dbReference>
<proteinExistence type="predicted"/>
<evidence type="ECO:0000313" key="3">
    <source>
        <dbReference type="Proteomes" id="UP000198280"/>
    </source>
</evidence>
<feature type="domain" description="REJ" evidence="1">
    <location>
        <begin position="1"/>
        <end position="31"/>
    </location>
</feature>
<dbReference type="InterPro" id="IPR014010">
    <property type="entry name" value="REJ_dom"/>
</dbReference>
<dbReference type="PROSITE" id="PS51111">
    <property type="entry name" value="REJ"/>
    <property type="match status" value="1"/>
</dbReference>
<dbReference type="Proteomes" id="UP000198280">
    <property type="component" value="Unassembled WGS sequence"/>
</dbReference>
<dbReference type="AlphaFoldDB" id="A0A239MSU6"/>
<gene>
    <name evidence="2" type="ORF">SAMN05216252_12738</name>
</gene>
<evidence type="ECO:0000313" key="2">
    <source>
        <dbReference type="EMBL" id="SNT45811.1"/>
    </source>
</evidence>
<dbReference type="GO" id="GO:0016020">
    <property type="term" value="C:membrane"/>
    <property type="evidence" value="ECO:0007669"/>
    <property type="project" value="UniProtKB-SubCell"/>
</dbReference>
<keyword evidence="3" id="KW-1185">Reference proteome</keyword>
<reference evidence="2 3" key="1">
    <citation type="submission" date="2017-06" db="EMBL/GenBank/DDBJ databases">
        <authorList>
            <person name="Kim H.J."/>
            <person name="Triplett B.A."/>
        </authorList>
    </citation>
    <scope>NUCLEOTIDE SEQUENCE [LARGE SCALE GENOMIC DNA]</scope>
    <source>
        <strain evidence="2 3">CGMCC 4.1858</strain>
    </source>
</reference>
<name>A0A239MSU6_9ACTN</name>
<accession>A0A239MSU6</accession>
<evidence type="ECO:0000259" key="1">
    <source>
        <dbReference type="PROSITE" id="PS51111"/>
    </source>
</evidence>